<dbReference type="EMBL" id="JAVDXO010000003">
    <property type="protein sequence ID" value="MDR7306425.1"/>
    <property type="molecule type" value="Genomic_DNA"/>
</dbReference>
<dbReference type="Proteomes" id="UP001268089">
    <property type="component" value="Unassembled WGS sequence"/>
</dbReference>
<keyword evidence="1" id="KW-0812">Transmembrane</keyword>
<accession>A0ABU1ZLK1</accession>
<evidence type="ECO:0008006" key="4">
    <source>
        <dbReference type="Google" id="ProtNLM"/>
    </source>
</evidence>
<proteinExistence type="predicted"/>
<name>A0ABU1ZLK1_9BURK</name>
<organism evidence="2 3">
    <name type="scientific">Rhodoferax saidenbachensis</name>
    <dbReference type="NCBI Taxonomy" id="1484693"/>
    <lineage>
        <taxon>Bacteria</taxon>
        <taxon>Pseudomonadati</taxon>
        <taxon>Pseudomonadota</taxon>
        <taxon>Betaproteobacteria</taxon>
        <taxon>Burkholderiales</taxon>
        <taxon>Comamonadaceae</taxon>
        <taxon>Rhodoferax</taxon>
    </lineage>
</organism>
<evidence type="ECO:0000313" key="2">
    <source>
        <dbReference type="EMBL" id="MDR7306425.1"/>
    </source>
</evidence>
<dbReference type="Pfam" id="PF16137">
    <property type="entry name" value="DUF4845"/>
    <property type="match status" value="1"/>
</dbReference>
<protein>
    <recommendedName>
        <fullName evidence="4">DUF4845 domain-containing protein</fullName>
    </recommendedName>
</protein>
<evidence type="ECO:0000313" key="3">
    <source>
        <dbReference type="Proteomes" id="UP001268089"/>
    </source>
</evidence>
<dbReference type="InterPro" id="IPR032314">
    <property type="entry name" value="DUF4845"/>
</dbReference>
<keyword evidence="3" id="KW-1185">Reference proteome</keyword>
<dbReference type="RefSeq" id="WP_310341504.1">
    <property type="nucleotide sequence ID" value="NZ_JAVDXO010000003.1"/>
</dbReference>
<gene>
    <name evidence="2" type="ORF">J2X15_001708</name>
</gene>
<feature type="transmembrane region" description="Helical" evidence="1">
    <location>
        <begin position="12"/>
        <end position="35"/>
    </location>
</feature>
<comment type="caution">
    <text evidence="2">The sequence shown here is derived from an EMBL/GenBank/DDBJ whole genome shotgun (WGS) entry which is preliminary data.</text>
</comment>
<keyword evidence="1" id="KW-1133">Transmembrane helix</keyword>
<keyword evidence="1" id="KW-0472">Membrane</keyword>
<reference evidence="2 3" key="1">
    <citation type="submission" date="2023-07" db="EMBL/GenBank/DDBJ databases">
        <title>Sorghum-associated microbial communities from plants grown in Nebraska, USA.</title>
        <authorList>
            <person name="Schachtman D."/>
        </authorList>
    </citation>
    <scope>NUCLEOTIDE SEQUENCE [LARGE SCALE GENOMIC DNA]</scope>
    <source>
        <strain evidence="2 3">BE308</strain>
    </source>
</reference>
<sequence>MTFQRKSKQRGISFFGLIFVGGVLAMAGVIAAQVFPTVVELMAIQKAVQRAATGQSVVEIRSIFDKATEIDAISSIRGKDLEVTKEGDKVVVAFAYEREIHLAGPAFLTLKYAGRSK</sequence>
<evidence type="ECO:0000256" key="1">
    <source>
        <dbReference type="SAM" id="Phobius"/>
    </source>
</evidence>